<dbReference type="HAMAP" id="MF_00340">
    <property type="entry name" value="Ribosomal_bL32"/>
    <property type="match status" value="1"/>
</dbReference>
<dbReference type="PANTHER" id="PTHR35534">
    <property type="entry name" value="50S RIBOSOMAL PROTEIN L32"/>
    <property type="match status" value="1"/>
</dbReference>
<proteinExistence type="inferred from homology"/>
<evidence type="ECO:0000256" key="4">
    <source>
        <dbReference type="ARBA" id="ARBA00035178"/>
    </source>
</evidence>
<dbReference type="NCBIfam" id="TIGR01031">
    <property type="entry name" value="rpmF_bact"/>
    <property type="match status" value="1"/>
</dbReference>
<accession>A0ABW1ZC52</accession>
<dbReference type="InterPro" id="IPR011332">
    <property type="entry name" value="Ribosomal_zn-bd"/>
</dbReference>
<dbReference type="RefSeq" id="WP_263370326.1">
    <property type="nucleotide sequence ID" value="NZ_JAGSYD010000001.1"/>
</dbReference>
<keyword evidence="3 5" id="KW-0687">Ribonucleoprotein</keyword>
<dbReference type="EMBL" id="JBHSWI010000001">
    <property type="protein sequence ID" value="MFC6646674.1"/>
    <property type="molecule type" value="Genomic_DNA"/>
</dbReference>
<name>A0ABW1ZC52_9BACT</name>
<evidence type="ECO:0000256" key="5">
    <source>
        <dbReference type="HAMAP-Rule" id="MF_00340"/>
    </source>
</evidence>
<evidence type="ECO:0000313" key="8">
    <source>
        <dbReference type="Proteomes" id="UP001596391"/>
    </source>
</evidence>
<evidence type="ECO:0000313" key="7">
    <source>
        <dbReference type="EMBL" id="MFC6646674.1"/>
    </source>
</evidence>
<comment type="similarity">
    <text evidence="1 5">Belongs to the bacterial ribosomal protein bL32 family.</text>
</comment>
<sequence>MPNPKRRHSKQRTAKRRSHDFLTPNTGVGNCPNCGAKRVPHTVCASCGQYKGRQYGPDKTATAA</sequence>
<feature type="region of interest" description="Disordered" evidence="6">
    <location>
        <begin position="1"/>
        <end position="33"/>
    </location>
</feature>
<evidence type="ECO:0000256" key="2">
    <source>
        <dbReference type="ARBA" id="ARBA00022980"/>
    </source>
</evidence>
<feature type="compositionally biased region" description="Basic residues" evidence="6">
    <location>
        <begin position="1"/>
        <end position="18"/>
    </location>
</feature>
<reference evidence="8" key="1">
    <citation type="journal article" date="2019" name="Int. J. Syst. Evol. Microbiol.">
        <title>The Global Catalogue of Microorganisms (GCM) 10K type strain sequencing project: providing services to taxonomists for standard genome sequencing and annotation.</title>
        <authorList>
            <consortium name="The Broad Institute Genomics Platform"/>
            <consortium name="The Broad Institute Genome Sequencing Center for Infectious Disease"/>
            <person name="Wu L."/>
            <person name="Ma J."/>
        </authorList>
    </citation>
    <scope>NUCLEOTIDE SEQUENCE [LARGE SCALE GENOMIC DNA]</scope>
    <source>
        <strain evidence="8">CGMCC 1.16026</strain>
    </source>
</reference>
<evidence type="ECO:0000256" key="3">
    <source>
        <dbReference type="ARBA" id="ARBA00023274"/>
    </source>
</evidence>
<evidence type="ECO:0000256" key="6">
    <source>
        <dbReference type="SAM" id="MobiDB-lite"/>
    </source>
</evidence>
<comment type="caution">
    <text evidence="7">The sequence shown here is derived from an EMBL/GenBank/DDBJ whole genome shotgun (WGS) entry which is preliminary data.</text>
</comment>
<dbReference type="SUPFAM" id="SSF57829">
    <property type="entry name" value="Zn-binding ribosomal proteins"/>
    <property type="match status" value="1"/>
</dbReference>
<dbReference type="InterPro" id="IPR002677">
    <property type="entry name" value="Ribosomal_bL32"/>
</dbReference>
<dbReference type="Proteomes" id="UP001596391">
    <property type="component" value="Unassembled WGS sequence"/>
</dbReference>
<protein>
    <recommendedName>
        <fullName evidence="4 5">Large ribosomal subunit protein bL32</fullName>
    </recommendedName>
</protein>
<dbReference type="Pfam" id="PF01783">
    <property type="entry name" value="Ribosomal_L32p"/>
    <property type="match status" value="1"/>
</dbReference>
<evidence type="ECO:0000256" key="1">
    <source>
        <dbReference type="ARBA" id="ARBA00008560"/>
    </source>
</evidence>
<keyword evidence="8" id="KW-1185">Reference proteome</keyword>
<organism evidence="7 8">
    <name type="scientific">Granulicella cerasi</name>
    <dbReference type="NCBI Taxonomy" id="741063"/>
    <lineage>
        <taxon>Bacteria</taxon>
        <taxon>Pseudomonadati</taxon>
        <taxon>Acidobacteriota</taxon>
        <taxon>Terriglobia</taxon>
        <taxon>Terriglobales</taxon>
        <taxon>Acidobacteriaceae</taxon>
        <taxon>Granulicella</taxon>
    </lineage>
</organism>
<keyword evidence="2 5" id="KW-0689">Ribosomal protein</keyword>
<dbReference type="GO" id="GO:0005840">
    <property type="term" value="C:ribosome"/>
    <property type="evidence" value="ECO:0007669"/>
    <property type="project" value="UniProtKB-KW"/>
</dbReference>
<gene>
    <name evidence="5 7" type="primary">rpmF</name>
    <name evidence="7" type="ORF">ACFQBQ_13975</name>
</gene>
<dbReference type="PANTHER" id="PTHR35534:SF1">
    <property type="entry name" value="LARGE RIBOSOMAL SUBUNIT PROTEIN BL32"/>
    <property type="match status" value="1"/>
</dbReference>
<dbReference type="InterPro" id="IPR044957">
    <property type="entry name" value="Ribosomal_bL32_bact"/>
</dbReference>